<dbReference type="GO" id="GO:0003824">
    <property type="term" value="F:catalytic activity"/>
    <property type="evidence" value="ECO:0007669"/>
    <property type="project" value="InterPro"/>
</dbReference>
<dbReference type="OrthoDB" id="6436119at2759"/>
<reference evidence="2 3" key="1">
    <citation type="submission" date="2013-11" db="EMBL/GenBank/DDBJ databases">
        <title>Genome sequencing of Stegodyphus mimosarum.</title>
        <authorList>
            <person name="Bechsgaard J."/>
        </authorList>
    </citation>
    <scope>NUCLEOTIDE SEQUENCE [LARGE SCALE GENOMIC DNA]</scope>
</reference>
<gene>
    <name evidence="2" type="ORF">X975_07752</name>
</gene>
<dbReference type="AlphaFoldDB" id="A0A087UGH5"/>
<evidence type="ECO:0000313" key="2">
    <source>
        <dbReference type="EMBL" id="KFM76464.1"/>
    </source>
</evidence>
<name>A0A087UGH5_STEMI</name>
<feature type="non-terminal residue" evidence="2">
    <location>
        <position position="168"/>
    </location>
</feature>
<evidence type="ECO:0000259" key="1">
    <source>
        <dbReference type="Pfam" id="PF14529"/>
    </source>
</evidence>
<accession>A0A087UGH5</accession>
<proteinExistence type="predicted"/>
<sequence>MITESHATLSHSLKVANLASCRSERLQRGGGALMYVIRPLVSCFISADNSSGYEALKVCVTLPRLGPTVFCTIYNSPGNVLSKIHMDTLLNSSMPTVLGGDINAKHSDWGCYNTNRNGHVIHHYVSSNPVFLYVPDEPTYRPNVCTFMVEQFDEPLCVRPLVRFRDKV</sequence>
<feature type="domain" description="Endonuclease/exonuclease/phosphatase" evidence="1">
    <location>
        <begin position="69"/>
        <end position="142"/>
    </location>
</feature>
<keyword evidence="3" id="KW-1185">Reference proteome</keyword>
<organism evidence="2 3">
    <name type="scientific">Stegodyphus mimosarum</name>
    <name type="common">African social velvet spider</name>
    <dbReference type="NCBI Taxonomy" id="407821"/>
    <lineage>
        <taxon>Eukaryota</taxon>
        <taxon>Metazoa</taxon>
        <taxon>Ecdysozoa</taxon>
        <taxon>Arthropoda</taxon>
        <taxon>Chelicerata</taxon>
        <taxon>Arachnida</taxon>
        <taxon>Araneae</taxon>
        <taxon>Araneomorphae</taxon>
        <taxon>Entelegynae</taxon>
        <taxon>Eresoidea</taxon>
        <taxon>Eresidae</taxon>
        <taxon>Stegodyphus</taxon>
    </lineage>
</organism>
<dbReference type="Gene3D" id="3.60.10.10">
    <property type="entry name" value="Endonuclease/exonuclease/phosphatase"/>
    <property type="match status" value="1"/>
</dbReference>
<dbReference type="Pfam" id="PF14529">
    <property type="entry name" value="Exo_endo_phos_2"/>
    <property type="match status" value="1"/>
</dbReference>
<dbReference type="OMA" id="CTIYNSP"/>
<dbReference type="InterPro" id="IPR005135">
    <property type="entry name" value="Endo/exonuclease/phosphatase"/>
</dbReference>
<evidence type="ECO:0000313" key="3">
    <source>
        <dbReference type="Proteomes" id="UP000054359"/>
    </source>
</evidence>
<protein>
    <recommendedName>
        <fullName evidence="1">Endonuclease/exonuclease/phosphatase domain-containing protein</fullName>
    </recommendedName>
</protein>
<dbReference type="InterPro" id="IPR036691">
    <property type="entry name" value="Endo/exonu/phosph_ase_sf"/>
</dbReference>
<dbReference type="SUPFAM" id="SSF56219">
    <property type="entry name" value="DNase I-like"/>
    <property type="match status" value="1"/>
</dbReference>
<dbReference type="EMBL" id="KK119706">
    <property type="protein sequence ID" value="KFM76464.1"/>
    <property type="molecule type" value="Genomic_DNA"/>
</dbReference>
<dbReference type="Proteomes" id="UP000054359">
    <property type="component" value="Unassembled WGS sequence"/>
</dbReference>